<evidence type="ECO:0000313" key="4">
    <source>
        <dbReference type="Proteomes" id="UP000019140"/>
    </source>
</evidence>
<dbReference type="EMBL" id="AZHX01000472">
    <property type="protein sequence ID" value="ETX07367.1"/>
    <property type="molecule type" value="Genomic_DNA"/>
</dbReference>
<comment type="caution">
    <text evidence="3">The sequence shown here is derived from an EMBL/GenBank/DDBJ whole genome shotgun (WGS) entry which is preliminary data.</text>
</comment>
<dbReference type="SUPFAM" id="SSF89447">
    <property type="entry name" value="AbrB/MazE/MraZ-like"/>
    <property type="match status" value="1"/>
</dbReference>
<feature type="domain" description="SpoVT-AbrB" evidence="2">
    <location>
        <begin position="1"/>
        <end position="43"/>
    </location>
</feature>
<dbReference type="InterPro" id="IPR007159">
    <property type="entry name" value="SpoVT-AbrB_dom"/>
</dbReference>
<keyword evidence="1" id="KW-0238">DNA-binding</keyword>
<gene>
    <name evidence="3" type="ORF">ETSY2_11650</name>
</gene>
<dbReference type="HOGENOM" id="CLU_158484_5_1_7"/>
<dbReference type="PROSITE" id="PS51740">
    <property type="entry name" value="SPOVT_ABRB"/>
    <property type="match status" value="1"/>
</dbReference>
<evidence type="ECO:0000313" key="3">
    <source>
        <dbReference type="EMBL" id="ETX07367.1"/>
    </source>
</evidence>
<evidence type="ECO:0000259" key="2">
    <source>
        <dbReference type="PROSITE" id="PS51740"/>
    </source>
</evidence>
<evidence type="ECO:0000256" key="1">
    <source>
        <dbReference type="PROSITE-ProRule" id="PRU01076"/>
    </source>
</evidence>
<reference evidence="3 4" key="1">
    <citation type="journal article" date="2014" name="Nature">
        <title>An environmental bacterial taxon with a large and distinct metabolic repertoire.</title>
        <authorList>
            <person name="Wilson M.C."/>
            <person name="Mori T."/>
            <person name="Ruckert C."/>
            <person name="Uria A.R."/>
            <person name="Helf M.J."/>
            <person name="Takada K."/>
            <person name="Gernert C."/>
            <person name="Steffens U.A."/>
            <person name="Heycke N."/>
            <person name="Schmitt S."/>
            <person name="Rinke C."/>
            <person name="Helfrich E.J."/>
            <person name="Brachmann A.O."/>
            <person name="Gurgui C."/>
            <person name="Wakimoto T."/>
            <person name="Kracht M."/>
            <person name="Crusemann M."/>
            <person name="Hentschel U."/>
            <person name="Abe I."/>
            <person name="Matsunaga S."/>
            <person name="Kalinowski J."/>
            <person name="Takeyama H."/>
            <person name="Piel J."/>
        </authorList>
    </citation>
    <scope>NUCLEOTIDE SEQUENCE [LARGE SCALE GENOMIC DNA]</scope>
    <source>
        <strain evidence="4">TSY2</strain>
    </source>
</reference>
<proteinExistence type="predicted"/>
<dbReference type="Gene3D" id="2.10.260.10">
    <property type="match status" value="1"/>
</dbReference>
<keyword evidence="4" id="KW-1185">Reference proteome</keyword>
<name>W4MCM6_9BACT</name>
<protein>
    <submittedName>
        <fullName evidence="3">AbrB family transcriptional regulator</fullName>
    </submittedName>
</protein>
<dbReference type="NCBIfam" id="TIGR01439">
    <property type="entry name" value="lp_hng_hel_AbrB"/>
    <property type="match status" value="1"/>
</dbReference>
<dbReference type="InterPro" id="IPR037914">
    <property type="entry name" value="SpoVT-AbrB_sf"/>
</dbReference>
<dbReference type="SMART" id="SM00966">
    <property type="entry name" value="SpoVT_AbrB"/>
    <property type="match status" value="1"/>
</dbReference>
<organism evidence="3 4">
    <name type="scientific">Candidatus Entotheonella gemina</name>
    <dbReference type="NCBI Taxonomy" id="1429439"/>
    <lineage>
        <taxon>Bacteria</taxon>
        <taxon>Pseudomonadati</taxon>
        <taxon>Nitrospinota/Tectimicrobiota group</taxon>
        <taxon>Candidatus Tectimicrobiota</taxon>
        <taxon>Candidatus Entotheonellia</taxon>
        <taxon>Candidatus Entotheonellales</taxon>
        <taxon>Candidatus Entotheonellaceae</taxon>
        <taxon>Candidatus Entotheonella</taxon>
    </lineage>
</organism>
<dbReference type="GO" id="GO:0003677">
    <property type="term" value="F:DNA binding"/>
    <property type="evidence" value="ECO:0007669"/>
    <property type="project" value="UniProtKB-UniRule"/>
</dbReference>
<sequence>MRVTTKGQVTIPQHIREKMGITPHAEVDFIEEDGRVILVKRDRDASVPPTFRRVRGVATIRMSTDEIMALTRGDQ</sequence>
<dbReference type="PATRIC" id="fig|1429439.4.peg.1995"/>
<dbReference type="Pfam" id="PF04014">
    <property type="entry name" value="MazE_antitoxin"/>
    <property type="match status" value="1"/>
</dbReference>
<dbReference type="AlphaFoldDB" id="W4MCM6"/>
<dbReference type="Proteomes" id="UP000019140">
    <property type="component" value="Unassembled WGS sequence"/>
</dbReference>
<accession>W4MCM6</accession>